<evidence type="ECO:0000313" key="1">
    <source>
        <dbReference type="EMBL" id="CDW40909.1"/>
    </source>
</evidence>
<feature type="non-terminal residue" evidence="1">
    <location>
        <position position="1"/>
    </location>
</feature>
<name>A0A0K2URM3_LEPSM</name>
<sequence>CNLIIFENKVLNFSFTNLFSSYIFQKTEAQTQKTYIHGSHVTNTD</sequence>
<reference evidence="1" key="1">
    <citation type="submission" date="2014-05" db="EMBL/GenBank/DDBJ databases">
        <authorList>
            <person name="Chronopoulou M."/>
        </authorList>
    </citation>
    <scope>NUCLEOTIDE SEQUENCE</scope>
    <source>
        <tissue evidence="1">Whole organism</tissue>
    </source>
</reference>
<dbReference type="AlphaFoldDB" id="A0A0K2URM3"/>
<accession>A0A0K2URM3</accession>
<organism evidence="1">
    <name type="scientific">Lepeophtheirus salmonis</name>
    <name type="common">Salmon louse</name>
    <name type="synonym">Caligus salmonis</name>
    <dbReference type="NCBI Taxonomy" id="72036"/>
    <lineage>
        <taxon>Eukaryota</taxon>
        <taxon>Metazoa</taxon>
        <taxon>Ecdysozoa</taxon>
        <taxon>Arthropoda</taxon>
        <taxon>Crustacea</taxon>
        <taxon>Multicrustacea</taxon>
        <taxon>Hexanauplia</taxon>
        <taxon>Copepoda</taxon>
        <taxon>Siphonostomatoida</taxon>
        <taxon>Caligidae</taxon>
        <taxon>Lepeophtheirus</taxon>
    </lineage>
</organism>
<proteinExistence type="predicted"/>
<protein>
    <submittedName>
        <fullName evidence="1">Uncharacterized protein</fullName>
    </submittedName>
</protein>
<dbReference type="EMBL" id="HACA01023548">
    <property type="protein sequence ID" value="CDW40909.1"/>
    <property type="molecule type" value="Transcribed_RNA"/>
</dbReference>